<feature type="transmembrane region" description="Helical" evidence="5">
    <location>
        <begin position="181"/>
        <end position="207"/>
    </location>
</feature>
<dbReference type="PANTHER" id="PTHR31465">
    <property type="entry name" value="PROTEIN RTA1-RELATED"/>
    <property type="match status" value="1"/>
</dbReference>
<dbReference type="Proteomes" id="UP000321331">
    <property type="component" value="Unassembled WGS sequence"/>
</dbReference>
<evidence type="ECO:0000256" key="2">
    <source>
        <dbReference type="ARBA" id="ARBA00022692"/>
    </source>
</evidence>
<dbReference type="InterPro" id="IPR007568">
    <property type="entry name" value="RTA1"/>
</dbReference>
<evidence type="ECO:0000256" key="1">
    <source>
        <dbReference type="ARBA" id="ARBA00004141"/>
    </source>
</evidence>
<feature type="transmembrane region" description="Helical" evidence="5">
    <location>
        <begin position="105"/>
        <end position="128"/>
    </location>
</feature>
<sequence>MSNTTETSGPLTQEQADALRSGCHSLIEGIDTSYGYVPTLGAGIAFCALFGLSLFGHSVQFVRKRQWTSFAFAVGALTEVIGWAGRTWSSECPYNNNAFLMQITTLIIAPTFITAGLYVILGALINRLGRESSVLGPKMYAIIFLTCDIIALVIQAVGGAMASTESDKIDGDTKPGTNIMVAGIVFQMAAMVVFAVLVIDFLRRVFVKKSYLQTRKHGLSDGNTLPKAYTWLLAAVFVSLTMIFIRSIYRTVELLQGWSGYLITHEGYFIGLDGAIMVVAIAVFNFLDPVYLLWGQDDKLASSFEQNELRGVGDANAEAELFKIFRVALESQRGQRHKSLNRAGYAVKVMSSNPYHIISSETTLLETIHDIRDKLRILSSLADDQDAVWKQMSPVYTANGKLQYYYLYTPADAKRDLEGLIAEAETVHDSINLLLICVRSKRV</sequence>
<keyword evidence="2 5" id="KW-0812">Transmembrane</keyword>
<dbReference type="EMBL" id="VMNF01000003">
    <property type="protein sequence ID" value="TXC10823.1"/>
    <property type="molecule type" value="Genomic_DNA"/>
</dbReference>
<organism evidence="6 7">
    <name type="scientific">Fusarium oxysporum f. sp. cubense</name>
    <dbReference type="NCBI Taxonomy" id="61366"/>
    <lineage>
        <taxon>Eukaryota</taxon>
        <taxon>Fungi</taxon>
        <taxon>Dikarya</taxon>
        <taxon>Ascomycota</taxon>
        <taxon>Pezizomycotina</taxon>
        <taxon>Sordariomycetes</taxon>
        <taxon>Hypocreomycetidae</taxon>
        <taxon>Hypocreales</taxon>
        <taxon>Nectriaceae</taxon>
        <taxon>Fusarium</taxon>
        <taxon>Fusarium oxysporum species complex</taxon>
    </lineage>
</organism>
<dbReference type="GO" id="GO:0005886">
    <property type="term" value="C:plasma membrane"/>
    <property type="evidence" value="ECO:0007669"/>
    <property type="project" value="TreeGrafter"/>
</dbReference>
<keyword evidence="4 5" id="KW-0472">Membrane</keyword>
<evidence type="ECO:0008006" key="8">
    <source>
        <dbReference type="Google" id="ProtNLM"/>
    </source>
</evidence>
<comment type="caution">
    <text evidence="6">The sequence shown here is derived from an EMBL/GenBank/DDBJ whole genome shotgun (WGS) entry which is preliminary data.</text>
</comment>
<dbReference type="AlphaFoldDB" id="A0A5C6TJM1"/>
<comment type="subcellular location">
    <subcellularLocation>
        <location evidence="1">Membrane</location>
        <topology evidence="1">Multi-pass membrane protein</topology>
    </subcellularLocation>
</comment>
<feature type="transmembrane region" description="Helical" evidence="5">
    <location>
        <begin position="228"/>
        <end position="249"/>
    </location>
</feature>
<feature type="transmembrane region" description="Helical" evidence="5">
    <location>
        <begin position="140"/>
        <end position="161"/>
    </location>
</feature>
<accession>A0A5C6TJM1</accession>
<feature type="transmembrane region" description="Helical" evidence="5">
    <location>
        <begin position="67"/>
        <end position="85"/>
    </location>
</feature>
<feature type="transmembrane region" description="Helical" evidence="5">
    <location>
        <begin position="269"/>
        <end position="294"/>
    </location>
</feature>
<proteinExistence type="predicted"/>
<gene>
    <name evidence="6" type="ORF">FocTR4_00007736</name>
</gene>
<evidence type="ECO:0000256" key="4">
    <source>
        <dbReference type="ARBA" id="ARBA00023136"/>
    </source>
</evidence>
<reference evidence="6 7" key="1">
    <citation type="submission" date="2019-07" db="EMBL/GenBank/DDBJ databases">
        <title>The First High-Quality Draft Genome Sequence of the Causal Agent of the Current Panama Disease Epidemic.</title>
        <authorList>
            <person name="Warmington R.J."/>
            <person name="Kay W."/>
            <person name="Jeffries A."/>
            <person name="Bebber D."/>
            <person name="Moore K."/>
            <person name="Studholme D.J."/>
        </authorList>
    </citation>
    <scope>NUCLEOTIDE SEQUENCE [LARGE SCALE GENOMIC DNA]</scope>
    <source>
        <strain evidence="6 7">TR4</strain>
    </source>
</reference>
<dbReference type="PANTHER" id="PTHR31465:SF11">
    <property type="entry name" value="DOMAIN PROTEIN, PUTATIVE (AFU_ORTHOLOGUE AFUA_3G10770)-RELATED"/>
    <property type="match status" value="1"/>
</dbReference>
<dbReference type="GO" id="GO:0000324">
    <property type="term" value="C:fungal-type vacuole"/>
    <property type="evidence" value="ECO:0007669"/>
    <property type="project" value="TreeGrafter"/>
</dbReference>
<keyword evidence="3 5" id="KW-1133">Transmembrane helix</keyword>
<name>A0A5C6TJM1_FUSOC</name>
<evidence type="ECO:0000313" key="6">
    <source>
        <dbReference type="EMBL" id="TXC10823.1"/>
    </source>
</evidence>
<evidence type="ECO:0000256" key="3">
    <source>
        <dbReference type="ARBA" id="ARBA00022989"/>
    </source>
</evidence>
<feature type="transmembrane region" description="Helical" evidence="5">
    <location>
        <begin position="34"/>
        <end position="55"/>
    </location>
</feature>
<dbReference type="Pfam" id="PF04479">
    <property type="entry name" value="RTA1"/>
    <property type="match status" value="1"/>
</dbReference>
<protein>
    <recommendedName>
        <fullName evidence="8">Sphingoid long-chain base transporter RSB1</fullName>
    </recommendedName>
</protein>
<evidence type="ECO:0000256" key="5">
    <source>
        <dbReference type="SAM" id="Phobius"/>
    </source>
</evidence>
<evidence type="ECO:0000313" key="7">
    <source>
        <dbReference type="Proteomes" id="UP000321331"/>
    </source>
</evidence>